<keyword evidence="9" id="KW-0328">Glycosyltransferase</keyword>
<dbReference type="GO" id="GO:0004373">
    <property type="term" value="F:alpha-1,4-glucan glucosyltransferase (UDP-glucose donor) activity"/>
    <property type="evidence" value="ECO:0007669"/>
    <property type="project" value="InterPro"/>
</dbReference>
<dbReference type="GO" id="GO:0009011">
    <property type="term" value="F:alpha-1,4-glucan glucosyltransferase (ADP-glucose donor) activity"/>
    <property type="evidence" value="ECO:0007669"/>
    <property type="project" value="UniProtKB-EC"/>
</dbReference>
<accession>A0AAW1PGZ7</accession>
<dbReference type="Proteomes" id="UP001489004">
    <property type="component" value="Unassembled WGS sequence"/>
</dbReference>
<proteinExistence type="inferred from homology"/>
<keyword evidence="17" id="KW-1185">Reference proteome</keyword>
<gene>
    <name evidence="16" type="ORF">WJX72_009092</name>
</gene>
<evidence type="ECO:0000256" key="3">
    <source>
        <dbReference type="ARBA" id="ARBA00004602"/>
    </source>
</evidence>
<dbReference type="PANTHER" id="PTHR45825:SF11">
    <property type="entry name" value="ALPHA AMYLASE DOMAIN-CONTAINING PROTEIN"/>
    <property type="match status" value="1"/>
</dbReference>
<dbReference type="EC" id="2.4.1.21" evidence="6"/>
<dbReference type="GO" id="GO:0019252">
    <property type="term" value="P:starch biosynthetic process"/>
    <property type="evidence" value="ECO:0007669"/>
    <property type="project" value="UniProtKB-KW"/>
</dbReference>
<feature type="compositionally biased region" description="Basic and acidic residues" evidence="14">
    <location>
        <begin position="99"/>
        <end position="110"/>
    </location>
</feature>
<evidence type="ECO:0000256" key="9">
    <source>
        <dbReference type="ARBA" id="ARBA00022676"/>
    </source>
</evidence>
<keyword evidence="13" id="KW-0035">Amyloplast</keyword>
<dbReference type="Pfam" id="PF13692">
    <property type="entry name" value="Glyco_trans_1_4"/>
    <property type="match status" value="1"/>
</dbReference>
<evidence type="ECO:0000256" key="5">
    <source>
        <dbReference type="ARBA" id="ARBA00010281"/>
    </source>
</evidence>
<evidence type="ECO:0000256" key="7">
    <source>
        <dbReference type="ARBA" id="ARBA00022528"/>
    </source>
</evidence>
<dbReference type="NCBIfam" id="TIGR02095">
    <property type="entry name" value="glgA"/>
    <property type="match status" value="1"/>
</dbReference>
<dbReference type="InterPro" id="IPR011835">
    <property type="entry name" value="GS/SS"/>
</dbReference>
<comment type="pathway">
    <text evidence="4">Glycan biosynthesis; starch biosynthesis.</text>
</comment>
<evidence type="ECO:0000259" key="15">
    <source>
        <dbReference type="Pfam" id="PF08323"/>
    </source>
</evidence>
<keyword evidence="11" id="KW-0750">Starch biosynthesis</keyword>
<keyword evidence="7" id="KW-0150">Chloroplast</keyword>
<keyword evidence="10" id="KW-0808">Transferase</keyword>
<evidence type="ECO:0000256" key="1">
    <source>
        <dbReference type="ARBA" id="ARBA00001478"/>
    </source>
</evidence>
<evidence type="ECO:0000256" key="4">
    <source>
        <dbReference type="ARBA" id="ARBA00004727"/>
    </source>
</evidence>
<dbReference type="GO" id="GO:0009501">
    <property type="term" value="C:amyloplast"/>
    <property type="evidence" value="ECO:0007669"/>
    <property type="project" value="UniProtKB-SubCell"/>
</dbReference>
<dbReference type="CDD" id="cd03791">
    <property type="entry name" value="GT5_Glycogen_synthase_DULL1-like"/>
    <property type="match status" value="1"/>
</dbReference>
<dbReference type="PANTHER" id="PTHR45825">
    <property type="entry name" value="GRANULE-BOUND STARCH SYNTHASE 1, CHLOROPLASTIC/AMYLOPLASTIC"/>
    <property type="match status" value="1"/>
</dbReference>
<dbReference type="GO" id="GO:0010021">
    <property type="term" value="P:amylopectin biosynthetic process"/>
    <property type="evidence" value="ECO:0007669"/>
    <property type="project" value="UniProtKB-ARBA"/>
</dbReference>
<dbReference type="SUPFAM" id="SSF53756">
    <property type="entry name" value="UDP-Glycosyltransferase/glycogen phosphorylase"/>
    <property type="match status" value="1"/>
</dbReference>
<evidence type="ECO:0000256" key="14">
    <source>
        <dbReference type="SAM" id="MobiDB-lite"/>
    </source>
</evidence>
<feature type="domain" description="Starch synthase catalytic" evidence="15">
    <location>
        <begin position="197"/>
        <end position="459"/>
    </location>
</feature>
<dbReference type="HAMAP" id="MF_00484">
    <property type="entry name" value="Glycogen_synth"/>
    <property type="match status" value="1"/>
</dbReference>
<feature type="compositionally biased region" description="Low complexity" evidence="14">
    <location>
        <begin position="130"/>
        <end position="179"/>
    </location>
</feature>
<comment type="similarity">
    <text evidence="5">Belongs to the glycosyltransferase 1 family. Bacterial/plant glycogen synthase subfamily.</text>
</comment>
<sequence>MFADWDQEYVLVSDDPAELEAEIERLRKENEAMRSAIEDVADTAEQGNQLLMEESQRPDAASGSGPQGSASPTGSTSASTSQAVRKKETAAAAVAAEKVSTEELLREFQRVRAKIKGRGSKEREAETQEPAGSVAAPQASSSAVSAPSGSASGATSAAASLQRQPSTVKATSAPASSKAAKQKGDPVVEQTDDPMDIVFVSAEVAPWSKTGGLGDVVGSLPIALAARGHRVMVVAPRYLNGKSDDLYESAKDLHSPLTLDLGACGEQTVSFYHVHKLHVDFVFVDHPCYHRAGNPYGDEHGVFGDNQFRYALLSLAACEAPLTLNIGGYRSGEPPGFPYGDRCMFVANDWHAGLVPAYLAGRYRRNGVYKDARSVFAIHNLSHQGVEPASTYGNLGLPDDWYDPLSWRYPDWASINGPAVNILKGGVVASDRVVTVSQGYAWEITTAEGGWGLDGVLKERQHVLNGITNGIDMVEWDPSTDEFTAAHYNADDLSGKAECKAALQRELGFDVDPKKPLVGWIGRLDHQKGPDITLDSVPEMAARGCQFVMLGSGDANGDAKYEAQMREHEEHFKANYRGWVGFSIPVAHRIIAGCDVLLMPSRFEPCGLNQLFAMRYGTVPVAHATGGLRDTIQNFKEDAQGKERGTGWTFNPPDVPTMMRTMDHVLHVYHDKPQVWREVMRNGMGKDLSWNKAAKEYEQIFKWSRLDPAVRPW</sequence>
<dbReference type="Gene3D" id="3.40.50.2000">
    <property type="entry name" value="Glycogen Phosphorylase B"/>
    <property type="match status" value="2"/>
</dbReference>
<reference evidence="16 17" key="1">
    <citation type="journal article" date="2024" name="Nat. Commun.">
        <title>Phylogenomics reveals the evolutionary origins of lichenization in chlorophyte algae.</title>
        <authorList>
            <person name="Puginier C."/>
            <person name="Libourel C."/>
            <person name="Otte J."/>
            <person name="Skaloud P."/>
            <person name="Haon M."/>
            <person name="Grisel S."/>
            <person name="Petersen M."/>
            <person name="Berrin J.G."/>
            <person name="Delaux P.M."/>
            <person name="Dal Grande F."/>
            <person name="Keller J."/>
        </authorList>
    </citation>
    <scope>NUCLEOTIDE SEQUENCE [LARGE SCALE GENOMIC DNA]</scope>
    <source>
        <strain evidence="16 17">SAG 2043</strain>
    </source>
</reference>
<organism evidence="16 17">
    <name type="scientific">[Myrmecia] bisecta</name>
    <dbReference type="NCBI Taxonomy" id="41462"/>
    <lineage>
        <taxon>Eukaryota</taxon>
        <taxon>Viridiplantae</taxon>
        <taxon>Chlorophyta</taxon>
        <taxon>core chlorophytes</taxon>
        <taxon>Trebouxiophyceae</taxon>
        <taxon>Trebouxiales</taxon>
        <taxon>Trebouxiaceae</taxon>
        <taxon>Myrmecia</taxon>
    </lineage>
</organism>
<evidence type="ECO:0000256" key="8">
    <source>
        <dbReference type="ARBA" id="ARBA00022640"/>
    </source>
</evidence>
<dbReference type="AlphaFoldDB" id="A0AAW1PGZ7"/>
<feature type="region of interest" description="Disordered" evidence="14">
    <location>
        <begin position="38"/>
        <end position="189"/>
    </location>
</feature>
<dbReference type="InterPro" id="IPR013534">
    <property type="entry name" value="Starch_synth_cat_dom"/>
</dbReference>
<keyword evidence="8" id="KW-0934">Plastid</keyword>
<evidence type="ECO:0000256" key="6">
    <source>
        <dbReference type="ARBA" id="ARBA00012588"/>
    </source>
</evidence>
<evidence type="ECO:0000256" key="13">
    <source>
        <dbReference type="ARBA" id="ARBA00023234"/>
    </source>
</evidence>
<comment type="catalytic activity">
    <reaction evidence="1">
        <text>[(1-&gt;4)-alpha-D-glucosyl](n) + ADP-alpha-D-glucose = [(1-&gt;4)-alpha-D-glucosyl](n+1) + ADP + H(+)</text>
        <dbReference type="Rhea" id="RHEA:18189"/>
        <dbReference type="Rhea" id="RHEA-COMP:9584"/>
        <dbReference type="Rhea" id="RHEA-COMP:9587"/>
        <dbReference type="ChEBI" id="CHEBI:15378"/>
        <dbReference type="ChEBI" id="CHEBI:15444"/>
        <dbReference type="ChEBI" id="CHEBI:57498"/>
        <dbReference type="ChEBI" id="CHEBI:456216"/>
        <dbReference type="EC" id="2.4.1.21"/>
    </reaction>
</comment>
<dbReference type="GO" id="GO:0009507">
    <property type="term" value="C:chloroplast"/>
    <property type="evidence" value="ECO:0007669"/>
    <property type="project" value="UniProtKB-SubCell"/>
</dbReference>
<name>A0AAW1PGZ7_9CHLO</name>
<feature type="compositionally biased region" description="Low complexity" evidence="14">
    <location>
        <begin position="60"/>
        <end position="83"/>
    </location>
</feature>
<protein>
    <recommendedName>
        <fullName evidence="6">starch synthase</fullName>
        <ecNumber evidence="6">2.4.1.21</ecNumber>
    </recommendedName>
</protein>
<evidence type="ECO:0000256" key="2">
    <source>
        <dbReference type="ARBA" id="ARBA00004229"/>
    </source>
</evidence>
<evidence type="ECO:0000256" key="12">
    <source>
        <dbReference type="ARBA" id="ARBA00022946"/>
    </source>
</evidence>
<dbReference type="Pfam" id="PF08323">
    <property type="entry name" value="Glyco_transf_5"/>
    <property type="match status" value="1"/>
</dbReference>
<comment type="caution">
    <text evidence="16">The sequence shown here is derived from an EMBL/GenBank/DDBJ whole genome shotgun (WGS) entry which is preliminary data.</text>
</comment>
<comment type="subcellular location">
    <subcellularLocation>
        <location evidence="3">Plastid</location>
        <location evidence="3">Amyloplast</location>
    </subcellularLocation>
    <subcellularLocation>
        <location evidence="2">Plastid</location>
        <location evidence="2">Chloroplast</location>
    </subcellularLocation>
</comment>
<evidence type="ECO:0000313" key="17">
    <source>
        <dbReference type="Proteomes" id="UP001489004"/>
    </source>
</evidence>
<evidence type="ECO:0000256" key="10">
    <source>
        <dbReference type="ARBA" id="ARBA00022679"/>
    </source>
</evidence>
<dbReference type="EMBL" id="JALJOR010000011">
    <property type="protein sequence ID" value="KAK9809080.1"/>
    <property type="molecule type" value="Genomic_DNA"/>
</dbReference>
<keyword evidence="12" id="KW-0809">Transit peptide</keyword>
<dbReference type="FunFam" id="3.40.50.2000:FF:000048">
    <property type="entry name" value="Starch synthase, chloroplastic/amyloplastic"/>
    <property type="match status" value="1"/>
</dbReference>
<evidence type="ECO:0000256" key="11">
    <source>
        <dbReference type="ARBA" id="ARBA00022922"/>
    </source>
</evidence>
<evidence type="ECO:0000313" key="16">
    <source>
        <dbReference type="EMBL" id="KAK9809080.1"/>
    </source>
</evidence>